<keyword evidence="2" id="KW-1185">Reference proteome</keyword>
<name>A0ACC2WER4_9TREE</name>
<sequence>MTEDQSLPLKVAHDVFSPPSLSPSVNELSAPPYGNSATKLLESQSKPSVFKNNGHQGFNRPTISTYRHASSNAAQPVSPFSQLPTSPPYTAGHHGSSLTRSLPPNSLLVDTVDHQSCADDGDSSDENESTRKQTSVIRKYRENEEHCQVFAKTSFDPFSADGYRTLSTSSELSVKLPKVTSQGEQHDASLASPEEMDDSARRGIGGVDDALGSGKGEMQIGGLDPETDESKLREGVTEHADIYAMVGKYLNPHGIAIVIFYDHRAAGLIYQAIQCHALQLPEESDRIYVKFLQVQEIQKVLGEAIRPCLNNNEAKVCITFDSSTELIFPPIEQLKLNHPDHSLSNVIDVVHKAFLAVFCDSRIGPVAISRLNQKFIGNAQLHLTLTDFHSESGFEAETSPVDQAVIDSSILTKHLATVTATSGFEPDVFKTQTWICATSSHADPFSTASKLDSHRAPFTIPTDERAFRQISDSSSLLDSPEWNRTTVFGTPFTTPSKTRLPSSTERLAGSSENCPFTAAVPQSDLNMTSDLRTTSMTLIEQLNEKFSRLHNIEEDATLQGEPKWVHNEVTPFGPPPTSHSLFETSSLPITPRKSNPAEPSSPRPFTLSSLESSPVRQATRQSYSLETTPKYVAQLAQKARQIEIMKNVPREMMINIQALKTGQSLFCYLTLRLWLNVVR</sequence>
<comment type="caution">
    <text evidence="1">The sequence shown here is derived from an EMBL/GenBank/DDBJ whole genome shotgun (WGS) entry which is preliminary data.</text>
</comment>
<gene>
    <name evidence="1" type="ORF">QFC19_001647</name>
</gene>
<dbReference type="Proteomes" id="UP001241377">
    <property type="component" value="Unassembled WGS sequence"/>
</dbReference>
<reference evidence="1" key="1">
    <citation type="submission" date="2023-04" db="EMBL/GenBank/DDBJ databases">
        <title>Draft Genome sequencing of Naganishia species isolated from polar environments using Oxford Nanopore Technology.</title>
        <authorList>
            <person name="Leo P."/>
            <person name="Venkateswaran K."/>
        </authorList>
    </citation>
    <scope>NUCLEOTIDE SEQUENCE</scope>
    <source>
        <strain evidence="1">MNA-CCFEE 5261</strain>
    </source>
</reference>
<dbReference type="EMBL" id="JASBWR010000013">
    <property type="protein sequence ID" value="KAJ9110244.1"/>
    <property type="molecule type" value="Genomic_DNA"/>
</dbReference>
<accession>A0ACC2WER4</accession>
<organism evidence="1 2">
    <name type="scientific">Naganishia cerealis</name>
    <dbReference type="NCBI Taxonomy" id="610337"/>
    <lineage>
        <taxon>Eukaryota</taxon>
        <taxon>Fungi</taxon>
        <taxon>Dikarya</taxon>
        <taxon>Basidiomycota</taxon>
        <taxon>Agaricomycotina</taxon>
        <taxon>Tremellomycetes</taxon>
        <taxon>Filobasidiales</taxon>
        <taxon>Filobasidiaceae</taxon>
        <taxon>Naganishia</taxon>
    </lineage>
</organism>
<evidence type="ECO:0000313" key="2">
    <source>
        <dbReference type="Proteomes" id="UP001241377"/>
    </source>
</evidence>
<evidence type="ECO:0000313" key="1">
    <source>
        <dbReference type="EMBL" id="KAJ9110244.1"/>
    </source>
</evidence>
<proteinExistence type="predicted"/>
<protein>
    <submittedName>
        <fullName evidence="1">Uncharacterized protein</fullName>
    </submittedName>
</protein>